<accession>A0AA86MY21</accession>
<evidence type="ECO:0000313" key="4">
    <source>
        <dbReference type="Proteomes" id="UP001179121"/>
    </source>
</evidence>
<evidence type="ECO:0000256" key="1">
    <source>
        <dbReference type="ARBA" id="ARBA00022723"/>
    </source>
</evidence>
<keyword evidence="4" id="KW-1185">Reference proteome</keyword>
<dbReference type="EMBL" id="OX365700">
    <property type="protein sequence ID" value="CAI4031109.1"/>
    <property type="molecule type" value="Genomic_DNA"/>
</dbReference>
<dbReference type="Proteomes" id="UP001179121">
    <property type="component" value="Chromosome"/>
</dbReference>
<dbReference type="PANTHER" id="PTHR28657">
    <property type="entry name" value="INDOLEAMINE 2,3-DIOXYGENASE"/>
    <property type="match status" value="1"/>
</dbReference>
<dbReference type="PANTHER" id="PTHR28657:SF5">
    <property type="entry name" value="INDOLEAMINE 2,3-DIOXYGENASE"/>
    <property type="match status" value="1"/>
</dbReference>
<keyword evidence="1" id="KW-0479">Metal-binding</keyword>
<dbReference type="GO" id="GO:0016491">
    <property type="term" value="F:oxidoreductase activity"/>
    <property type="evidence" value="ECO:0007669"/>
    <property type="project" value="UniProtKB-ARBA"/>
</dbReference>
<proteinExistence type="predicted"/>
<reference evidence="3" key="1">
    <citation type="submission" date="2022-10" db="EMBL/GenBank/DDBJ databases">
        <authorList>
            <person name="Koch H."/>
        </authorList>
    </citation>
    <scope>NUCLEOTIDE SEQUENCE</scope>
    <source>
        <strain evidence="3">DNF</strain>
    </source>
</reference>
<evidence type="ECO:0000313" key="3">
    <source>
        <dbReference type="EMBL" id="CAI4031109.1"/>
    </source>
</evidence>
<gene>
    <name evidence="3" type="ORF">DNFV4_01539</name>
</gene>
<dbReference type="GO" id="GO:0020037">
    <property type="term" value="F:heme binding"/>
    <property type="evidence" value="ECO:0007669"/>
    <property type="project" value="InterPro"/>
</dbReference>
<organism evidence="3 4">
    <name type="scientific">Nitrospira tepida</name>
    <dbReference type="NCBI Taxonomy" id="2973512"/>
    <lineage>
        <taxon>Bacteria</taxon>
        <taxon>Pseudomonadati</taxon>
        <taxon>Nitrospirota</taxon>
        <taxon>Nitrospiria</taxon>
        <taxon>Nitrospirales</taxon>
        <taxon>Nitrospiraceae</taxon>
        <taxon>Nitrospira</taxon>
    </lineage>
</organism>
<dbReference type="InterPro" id="IPR037217">
    <property type="entry name" value="Trp/Indoleamine_2_3_dOase-like"/>
</dbReference>
<dbReference type="Pfam" id="PF01231">
    <property type="entry name" value="IDO"/>
    <property type="match status" value="1"/>
</dbReference>
<dbReference type="RefSeq" id="WP_289268068.1">
    <property type="nucleotide sequence ID" value="NZ_OX365700.1"/>
</dbReference>
<dbReference type="AlphaFoldDB" id="A0AA86MY21"/>
<dbReference type="Gene3D" id="1.20.58.480">
    <property type="match status" value="1"/>
</dbReference>
<dbReference type="GO" id="GO:0046872">
    <property type="term" value="F:metal ion binding"/>
    <property type="evidence" value="ECO:0007669"/>
    <property type="project" value="UniProtKB-KW"/>
</dbReference>
<keyword evidence="2" id="KW-0408">Iron</keyword>
<sequence length="402" mass="45789">MRQNAAVIELTHFEVSADRGFLPVRDPLATFPGLQDSPLEILTRELPKLLAARRLRDYVNSHLVSGPDEQGRWNEDEYRAAARILSFTGQAYVWEHPQHPAKKLPAHLAKPWHRVLAQLGRPPVLSYASYCLDNWRRLDQTRPIELGNLSLLQNFLGGVDEEWFVLVHVEIEARAGAALAGLARALQATQLNQSDEVLQGLEGAAAAMEGMCRTLDRMPEQCDPYIYFNRVRPYIHGWKDHPALPEGLLYEGVEAYGGKPQQFRGETGAQSSIVPTLDAALGVVHADDPLRQYLIEMRTYMPPRHRAFIEAWEQLRDRQGRSQLYRYALDRRQGEPRLWDRFRACVQGLCRFRQTHLDYADRYIQRQSQRTSSNPTAVGTGGTPFMAYLKKHLDETAALIAE</sequence>
<protein>
    <submittedName>
        <fullName evidence="3">Indoleamine 2,3-dioxygenase</fullName>
    </submittedName>
</protein>
<dbReference type="InterPro" id="IPR000898">
    <property type="entry name" value="Indolamine_dOase"/>
</dbReference>
<dbReference type="GO" id="GO:0019441">
    <property type="term" value="P:L-tryptophan catabolic process to kynurenine"/>
    <property type="evidence" value="ECO:0007669"/>
    <property type="project" value="InterPro"/>
</dbReference>
<evidence type="ECO:0000256" key="2">
    <source>
        <dbReference type="ARBA" id="ARBA00023004"/>
    </source>
</evidence>
<name>A0AA86MY21_9BACT</name>
<dbReference type="KEGG" id="nti:DNFV4_01539"/>
<dbReference type="SUPFAM" id="SSF140959">
    <property type="entry name" value="Indolic compounds 2,3-dioxygenase-like"/>
    <property type="match status" value="1"/>
</dbReference>